<organism evidence="1 2">
    <name type="scientific">Hymenobacter metallicola</name>
    <dbReference type="NCBI Taxonomy" id="2563114"/>
    <lineage>
        <taxon>Bacteria</taxon>
        <taxon>Pseudomonadati</taxon>
        <taxon>Bacteroidota</taxon>
        <taxon>Cytophagia</taxon>
        <taxon>Cytophagales</taxon>
        <taxon>Hymenobacteraceae</taxon>
        <taxon>Hymenobacter</taxon>
    </lineage>
</organism>
<sequence>MGFQVKAELVAARADKLFFYSPYNFLRKLDVATQQQLFGTGLAAEYAADSTHRVFEFAQDGATIQFLYAFLPWDTDFFQAPVYKLFTILFADNTSAASLEAAGKAFRQQLGQEGAAYCFAELPAEDTRVAQALGDAGWRLVETRLTYFHDGVAAFEQPRYPVRSAQREEAAVIGQISAAARNEYDRFHADQWFAGDQGDRFLARYASAAVEGYCDDVLVPAEADLPVDAFLAISDLQAHATRLNSGFSRVVLTAVGPANRGWHLKLVSETVQRAKQNGAEYVLMTTQATNRAVFRTCEKLNFKVGGCSHVLACSQFN</sequence>
<dbReference type="AlphaFoldDB" id="A0A4Z0Q3D5"/>
<dbReference type="InterPro" id="IPR016181">
    <property type="entry name" value="Acyl_CoA_acyltransferase"/>
</dbReference>
<name>A0A4Z0Q3D5_9BACT</name>
<dbReference type="RefSeq" id="WP_135396774.1">
    <property type="nucleotide sequence ID" value="NZ_SRMB01000004.1"/>
</dbReference>
<dbReference type="Proteomes" id="UP000298471">
    <property type="component" value="Unassembled WGS sequence"/>
</dbReference>
<comment type="caution">
    <text evidence="1">The sequence shown here is derived from an EMBL/GenBank/DDBJ whole genome shotgun (WGS) entry which is preliminary data.</text>
</comment>
<protein>
    <submittedName>
        <fullName evidence="1">Uncharacterized protein</fullName>
    </submittedName>
</protein>
<dbReference type="SUPFAM" id="SSF55729">
    <property type="entry name" value="Acyl-CoA N-acyltransferases (Nat)"/>
    <property type="match status" value="1"/>
</dbReference>
<evidence type="ECO:0000313" key="1">
    <source>
        <dbReference type="EMBL" id="TGE23242.1"/>
    </source>
</evidence>
<proteinExistence type="predicted"/>
<dbReference type="Gene3D" id="3.40.630.30">
    <property type="match status" value="1"/>
</dbReference>
<dbReference type="EMBL" id="SRMB01000004">
    <property type="protein sequence ID" value="TGE23242.1"/>
    <property type="molecule type" value="Genomic_DNA"/>
</dbReference>
<accession>A0A4Z0Q3D5</accession>
<reference evidence="1 2" key="1">
    <citation type="submission" date="2019-04" db="EMBL/GenBank/DDBJ databases">
        <authorList>
            <person name="Feng G."/>
            <person name="Zhang J."/>
            <person name="Zhu H."/>
        </authorList>
    </citation>
    <scope>NUCLEOTIDE SEQUENCE [LARGE SCALE GENOMIC DNA]</scope>
    <source>
        <strain evidence="1 2">9PBR-1</strain>
    </source>
</reference>
<gene>
    <name evidence="1" type="ORF">E5K02_18750</name>
</gene>
<keyword evidence="2" id="KW-1185">Reference proteome</keyword>
<dbReference type="OrthoDB" id="873850at2"/>
<evidence type="ECO:0000313" key="2">
    <source>
        <dbReference type="Proteomes" id="UP000298471"/>
    </source>
</evidence>